<comment type="caution">
    <text evidence="1">The sequence shown here is derived from an EMBL/GenBank/DDBJ whole genome shotgun (WGS) entry which is preliminary data.</text>
</comment>
<accession>A0AAP0KHE1</accession>
<sequence length="122" mass="14033">MRAAYDAKPGVRYGALMHELRVLGVRPDFVTNKAWNRNHEYWVGVDFKARTEKASQNKKSEKDYLVPALDNEDVTPNGVLLYVYTKDHDGVTFTDGSSTRFHIMRRSEENTQVTLDQPIVED</sequence>
<organism evidence="1 2">
    <name type="scientific">Stephania yunnanensis</name>
    <dbReference type="NCBI Taxonomy" id="152371"/>
    <lineage>
        <taxon>Eukaryota</taxon>
        <taxon>Viridiplantae</taxon>
        <taxon>Streptophyta</taxon>
        <taxon>Embryophyta</taxon>
        <taxon>Tracheophyta</taxon>
        <taxon>Spermatophyta</taxon>
        <taxon>Magnoliopsida</taxon>
        <taxon>Ranunculales</taxon>
        <taxon>Menispermaceae</taxon>
        <taxon>Menispermoideae</taxon>
        <taxon>Cissampelideae</taxon>
        <taxon>Stephania</taxon>
    </lineage>
</organism>
<dbReference type="EMBL" id="JBBNAF010000004">
    <property type="protein sequence ID" value="KAK9151499.1"/>
    <property type="molecule type" value="Genomic_DNA"/>
</dbReference>
<gene>
    <name evidence="1" type="ORF">Syun_009808</name>
</gene>
<reference evidence="1 2" key="1">
    <citation type="submission" date="2024-01" db="EMBL/GenBank/DDBJ databases">
        <title>Genome assemblies of Stephania.</title>
        <authorList>
            <person name="Yang L."/>
        </authorList>
    </citation>
    <scope>NUCLEOTIDE SEQUENCE [LARGE SCALE GENOMIC DNA]</scope>
    <source>
        <strain evidence="1">YNDBR</strain>
        <tissue evidence="1">Leaf</tissue>
    </source>
</reference>
<name>A0AAP0KHE1_9MAGN</name>
<dbReference type="Proteomes" id="UP001420932">
    <property type="component" value="Unassembled WGS sequence"/>
</dbReference>
<keyword evidence="2" id="KW-1185">Reference proteome</keyword>
<dbReference type="AlphaFoldDB" id="A0AAP0KHE1"/>
<evidence type="ECO:0000313" key="1">
    <source>
        <dbReference type="EMBL" id="KAK9151499.1"/>
    </source>
</evidence>
<protein>
    <submittedName>
        <fullName evidence="1">Uncharacterized protein</fullName>
    </submittedName>
</protein>
<evidence type="ECO:0000313" key="2">
    <source>
        <dbReference type="Proteomes" id="UP001420932"/>
    </source>
</evidence>
<proteinExistence type="predicted"/>